<dbReference type="PANTHER" id="PTHR11241:SF0">
    <property type="entry name" value="DEOXYURIDINE 5'-TRIPHOSPHATE NUCLEOTIDOHYDROLASE"/>
    <property type="match status" value="1"/>
</dbReference>
<comment type="function">
    <text evidence="10">Involved in nucleotide metabolism via production of dUMP, the immediate precursor of thymidine nucleotides, and decreases the intracellular concentration of dUTP so that uracil cannot be incorporated into DNA.</text>
</comment>
<comment type="catalytic activity">
    <reaction evidence="9 10">
        <text>dUTP + H2O = dUMP + diphosphate + H(+)</text>
        <dbReference type="Rhea" id="RHEA:10248"/>
        <dbReference type="ChEBI" id="CHEBI:15377"/>
        <dbReference type="ChEBI" id="CHEBI:15378"/>
        <dbReference type="ChEBI" id="CHEBI:33019"/>
        <dbReference type="ChEBI" id="CHEBI:61555"/>
        <dbReference type="ChEBI" id="CHEBI:246422"/>
        <dbReference type="EC" id="3.6.1.23"/>
    </reaction>
</comment>
<dbReference type="SUPFAM" id="SSF51283">
    <property type="entry name" value="dUTPase-like"/>
    <property type="match status" value="1"/>
</dbReference>
<organism evidence="12 13">
    <name type="scientific">Piromyces finnis</name>
    <dbReference type="NCBI Taxonomy" id="1754191"/>
    <lineage>
        <taxon>Eukaryota</taxon>
        <taxon>Fungi</taxon>
        <taxon>Fungi incertae sedis</taxon>
        <taxon>Chytridiomycota</taxon>
        <taxon>Chytridiomycota incertae sedis</taxon>
        <taxon>Neocallimastigomycetes</taxon>
        <taxon>Neocallimastigales</taxon>
        <taxon>Neocallimastigaceae</taxon>
        <taxon>Piromyces</taxon>
    </lineage>
</organism>
<keyword evidence="6 10" id="KW-0378">Hydrolase</keyword>
<evidence type="ECO:0000256" key="10">
    <source>
        <dbReference type="RuleBase" id="RU367024"/>
    </source>
</evidence>
<dbReference type="InterPro" id="IPR036157">
    <property type="entry name" value="dUTPase-like_sf"/>
</dbReference>
<accession>A0A1Y1VAE8</accession>
<dbReference type="AlphaFoldDB" id="A0A1Y1VAE8"/>
<comment type="similarity">
    <text evidence="4 10">Belongs to the dUTPase family.</text>
</comment>
<gene>
    <name evidence="12" type="ORF">BCR36DRAFT_351573</name>
</gene>
<evidence type="ECO:0000256" key="3">
    <source>
        <dbReference type="ARBA" id="ARBA00005142"/>
    </source>
</evidence>
<dbReference type="Pfam" id="PF00692">
    <property type="entry name" value="dUTPase"/>
    <property type="match status" value="1"/>
</dbReference>
<protein>
    <recommendedName>
        <fullName evidence="10">Deoxyuridine 5'-triphosphate nucleotidohydrolase</fullName>
        <shortName evidence="10">dUTPase</shortName>
        <ecNumber evidence="10">3.6.1.23</ecNumber>
    </recommendedName>
    <alternativeName>
        <fullName evidence="10">dUTP pyrophosphatase</fullName>
    </alternativeName>
</protein>
<dbReference type="Proteomes" id="UP000193719">
    <property type="component" value="Unassembled WGS sequence"/>
</dbReference>
<comment type="pathway">
    <text evidence="3 10">Pyrimidine metabolism; dUMP biosynthesis; dUMP from dCTP (dUTP route): step 2/2.</text>
</comment>
<evidence type="ECO:0000256" key="7">
    <source>
        <dbReference type="ARBA" id="ARBA00022842"/>
    </source>
</evidence>
<dbReference type="FunFam" id="2.70.40.10:FF:000004">
    <property type="entry name" value="Deoxyuridine triphosphatase"/>
    <property type="match status" value="1"/>
</dbReference>
<evidence type="ECO:0000256" key="1">
    <source>
        <dbReference type="ARBA" id="ARBA00001946"/>
    </source>
</evidence>
<dbReference type="PANTHER" id="PTHR11241">
    <property type="entry name" value="DEOXYURIDINE 5'-TRIPHOSPHATE NUCLEOTIDOHYDROLASE"/>
    <property type="match status" value="1"/>
</dbReference>
<dbReference type="InterPro" id="IPR033704">
    <property type="entry name" value="dUTPase_trimeric"/>
</dbReference>
<proteinExistence type="inferred from homology"/>
<evidence type="ECO:0000256" key="8">
    <source>
        <dbReference type="ARBA" id="ARBA00023080"/>
    </source>
</evidence>
<evidence type="ECO:0000313" key="13">
    <source>
        <dbReference type="Proteomes" id="UP000193719"/>
    </source>
</evidence>
<dbReference type="InterPro" id="IPR029054">
    <property type="entry name" value="dUTPase-like"/>
</dbReference>
<evidence type="ECO:0000256" key="6">
    <source>
        <dbReference type="ARBA" id="ARBA00022801"/>
    </source>
</evidence>
<dbReference type="GO" id="GO:0046081">
    <property type="term" value="P:dUTP catabolic process"/>
    <property type="evidence" value="ECO:0007669"/>
    <property type="project" value="UniProtKB-UniRule"/>
</dbReference>
<keyword evidence="8 10" id="KW-0546">Nucleotide metabolism</keyword>
<dbReference type="GO" id="GO:0000287">
    <property type="term" value="F:magnesium ion binding"/>
    <property type="evidence" value="ECO:0007669"/>
    <property type="project" value="UniProtKB-UniRule"/>
</dbReference>
<evidence type="ECO:0000256" key="9">
    <source>
        <dbReference type="ARBA" id="ARBA00047686"/>
    </source>
</evidence>
<name>A0A1Y1VAE8_9FUNG</name>
<dbReference type="CDD" id="cd07557">
    <property type="entry name" value="trimeric_dUTPase"/>
    <property type="match status" value="1"/>
</dbReference>
<feature type="domain" description="dUTPase-like" evidence="11">
    <location>
        <begin position="44"/>
        <end position="172"/>
    </location>
</feature>
<evidence type="ECO:0000313" key="12">
    <source>
        <dbReference type="EMBL" id="ORX51068.1"/>
    </source>
</evidence>
<dbReference type="EMBL" id="MCFH01000019">
    <property type="protein sequence ID" value="ORX51068.1"/>
    <property type="molecule type" value="Genomic_DNA"/>
</dbReference>
<sequence length="174" mass="19112">MSGCCGGCCCNNSQPSKVRKVEIEKDVPVVDRNIKIYIKKLSENAFIPKRETEGSAGMDLRSAYDEVIPPNSRKIVKTDLAIKIPKDCYGRIAPRSGLAIKHFIDLGGGVVDSDYRGNLGVIMFNFGEKEFVIKKGDRIAQLILERIYVPEVVEVEELDETERGAGGFGSTGVN</sequence>
<dbReference type="OrthoDB" id="10261072at2759"/>
<keyword evidence="10" id="KW-0479">Metal-binding</keyword>
<dbReference type="GO" id="GO:0006226">
    <property type="term" value="P:dUMP biosynthetic process"/>
    <property type="evidence" value="ECO:0007669"/>
    <property type="project" value="UniProtKB-UniRule"/>
</dbReference>
<dbReference type="STRING" id="1754191.A0A1Y1VAE8"/>
<comment type="function">
    <text evidence="2">This enzyme is involved in nucleotide metabolism: it produces dUMP, the immediate precursor of thymidine nucleotides and it decreases the intracellular concentration of dUTP so that uracil cannot be incorporated into DNA.</text>
</comment>
<evidence type="ECO:0000256" key="4">
    <source>
        <dbReference type="ARBA" id="ARBA00006581"/>
    </source>
</evidence>
<evidence type="ECO:0000256" key="5">
    <source>
        <dbReference type="ARBA" id="ARBA00011233"/>
    </source>
</evidence>
<keyword evidence="7 10" id="KW-0460">Magnesium</keyword>
<dbReference type="GO" id="GO:0004170">
    <property type="term" value="F:dUTP diphosphatase activity"/>
    <property type="evidence" value="ECO:0007669"/>
    <property type="project" value="UniProtKB-UniRule"/>
</dbReference>
<reference evidence="12 13" key="1">
    <citation type="submission" date="2016-08" db="EMBL/GenBank/DDBJ databases">
        <title>Genomes of anaerobic fungi encode conserved fungal cellulosomes for biomass hydrolysis.</title>
        <authorList>
            <consortium name="DOE Joint Genome Institute"/>
            <person name="Haitjema C.H."/>
            <person name="Gilmore S.P."/>
            <person name="Henske J.K."/>
            <person name="Solomon K.V."/>
            <person name="De Groot R."/>
            <person name="Kuo A."/>
            <person name="Mondo S.J."/>
            <person name="Salamov A.A."/>
            <person name="Labutti K."/>
            <person name="Zhao Z."/>
            <person name="Chiniquy J."/>
            <person name="Barry K."/>
            <person name="Brewer H.M."/>
            <person name="Purvine S.O."/>
            <person name="Wright A.T."/>
            <person name="Boxma B."/>
            <person name="Van Alen T."/>
            <person name="Hackstein J.H."/>
            <person name="Baker S.E."/>
            <person name="Grigoriev I.V."/>
            <person name="O'Malley M.A."/>
        </authorList>
    </citation>
    <scope>NUCLEOTIDE SEQUENCE [LARGE SCALE GENOMIC DNA]</scope>
    <source>
        <strain evidence="13">finn</strain>
    </source>
</reference>
<comment type="caution">
    <text evidence="12">The sequence shown here is derived from an EMBL/GenBank/DDBJ whole genome shotgun (WGS) entry which is preliminary data.</text>
</comment>
<dbReference type="UniPathway" id="UPA00610">
    <property type="reaction ID" value="UER00666"/>
</dbReference>
<evidence type="ECO:0000259" key="11">
    <source>
        <dbReference type="Pfam" id="PF00692"/>
    </source>
</evidence>
<dbReference type="InterPro" id="IPR008181">
    <property type="entry name" value="dUTPase"/>
</dbReference>
<dbReference type="EC" id="3.6.1.23" evidence="10"/>
<keyword evidence="13" id="KW-1185">Reference proteome</keyword>
<comment type="subunit">
    <text evidence="5 10">Homotrimer.</text>
</comment>
<evidence type="ECO:0000256" key="2">
    <source>
        <dbReference type="ARBA" id="ARBA00003495"/>
    </source>
</evidence>
<dbReference type="NCBIfam" id="NF001862">
    <property type="entry name" value="PRK00601.1"/>
    <property type="match status" value="1"/>
</dbReference>
<reference evidence="12 13" key="2">
    <citation type="submission" date="2016-08" db="EMBL/GenBank/DDBJ databases">
        <title>Pervasive Adenine N6-methylation of Active Genes in Fungi.</title>
        <authorList>
            <consortium name="DOE Joint Genome Institute"/>
            <person name="Mondo S.J."/>
            <person name="Dannebaum R.O."/>
            <person name="Kuo R.C."/>
            <person name="Labutti K."/>
            <person name="Haridas S."/>
            <person name="Kuo A."/>
            <person name="Salamov A."/>
            <person name="Ahrendt S.R."/>
            <person name="Lipzen A."/>
            <person name="Sullivan W."/>
            <person name="Andreopoulos W.B."/>
            <person name="Clum A."/>
            <person name="Lindquist E."/>
            <person name="Daum C."/>
            <person name="Ramamoorthy G.K."/>
            <person name="Gryganskyi A."/>
            <person name="Culley D."/>
            <person name="Magnuson J.K."/>
            <person name="James T.Y."/>
            <person name="O'Malley M.A."/>
            <person name="Stajich J.E."/>
            <person name="Spatafora J.W."/>
            <person name="Visel A."/>
            <person name="Grigoriev I.V."/>
        </authorList>
    </citation>
    <scope>NUCLEOTIDE SEQUENCE [LARGE SCALE GENOMIC DNA]</scope>
    <source>
        <strain evidence="13">finn</strain>
    </source>
</reference>
<dbReference type="Gene3D" id="2.70.40.10">
    <property type="match status" value="1"/>
</dbReference>
<dbReference type="NCBIfam" id="TIGR00576">
    <property type="entry name" value="dut"/>
    <property type="match status" value="1"/>
</dbReference>
<comment type="cofactor">
    <cofactor evidence="1 10">
        <name>Mg(2+)</name>
        <dbReference type="ChEBI" id="CHEBI:18420"/>
    </cofactor>
</comment>